<dbReference type="Proteomes" id="UP000050544">
    <property type="component" value="Unassembled WGS sequence"/>
</dbReference>
<evidence type="ECO:0000313" key="1">
    <source>
        <dbReference type="EMBL" id="KPL83966.1"/>
    </source>
</evidence>
<dbReference type="RefSeq" id="WP_054520391.1">
    <property type="nucleotide sequence ID" value="NZ_LGKO01000002.1"/>
</dbReference>
<comment type="caution">
    <text evidence="1">The sequence shown here is derived from an EMBL/GenBank/DDBJ whole genome shotgun (WGS) entry which is preliminary data.</text>
</comment>
<organism evidence="1 2">
    <name type="scientific">Thermanaerothrix daxensis</name>
    <dbReference type="NCBI Taxonomy" id="869279"/>
    <lineage>
        <taxon>Bacteria</taxon>
        <taxon>Bacillati</taxon>
        <taxon>Chloroflexota</taxon>
        <taxon>Anaerolineae</taxon>
        <taxon>Anaerolineales</taxon>
        <taxon>Anaerolineaceae</taxon>
        <taxon>Thermanaerothrix</taxon>
    </lineage>
</organism>
<dbReference type="EMBL" id="LGKO01000002">
    <property type="protein sequence ID" value="KPL83966.1"/>
    <property type="molecule type" value="Genomic_DNA"/>
</dbReference>
<protein>
    <submittedName>
        <fullName evidence="1">Uncharacterized protein</fullName>
    </submittedName>
</protein>
<proteinExistence type="predicted"/>
<keyword evidence="2" id="KW-1185">Reference proteome</keyword>
<reference evidence="1 2" key="1">
    <citation type="submission" date="2015-07" db="EMBL/GenBank/DDBJ databases">
        <title>Whole genome sequence of Thermanaerothrix daxensis DSM 23592.</title>
        <authorList>
            <person name="Hemp J."/>
            <person name="Ward L.M."/>
            <person name="Pace L.A."/>
            <person name="Fischer W.W."/>
        </authorList>
    </citation>
    <scope>NUCLEOTIDE SEQUENCE [LARGE SCALE GENOMIC DNA]</scope>
    <source>
        <strain evidence="1 2">GNS-1</strain>
    </source>
</reference>
<gene>
    <name evidence="1" type="ORF">SE15_01820</name>
</gene>
<sequence length="132" mass="15376">MFATTLMDQIAAHLDFLGYETSWGEDRVLFARHPRHFNLIVKDYAFGVLFTTFFKVNDKGFTHRNEVHQAVNTYNRLARVCRGYLDKDFDLVVEAYFPNYYDKGVFGSFMDTLNEDLRALADEGVGLRQFVL</sequence>
<dbReference type="AlphaFoldDB" id="A0A0P6XUL8"/>
<name>A0A0P6XUL8_9CHLR</name>
<evidence type="ECO:0000313" key="2">
    <source>
        <dbReference type="Proteomes" id="UP000050544"/>
    </source>
</evidence>
<accession>A0A0P6XUL8</accession>
<dbReference type="OrthoDB" id="9905022at2"/>